<evidence type="ECO:0000259" key="5">
    <source>
        <dbReference type="PROSITE" id="PS50931"/>
    </source>
</evidence>
<evidence type="ECO:0000313" key="7">
    <source>
        <dbReference type="Proteomes" id="UP000278006"/>
    </source>
</evidence>
<evidence type="ECO:0000256" key="4">
    <source>
        <dbReference type="ARBA" id="ARBA00023163"/>
    </source>
</evidence>
<keyword evidence="2" id="KW-0805">Transcription regulation</keyword>
<reference evidence="6 7" key="1">
    <citation type="submission" date="2018-10" db="EMBL/GenBank/DDBJ databases">
        <title>Draft genome of Cortibacter populi DSM10536.</title>
        <authorList>
            <person name="Bernier A.-M."/>
            <person name="Bernard K."/>
        </authorList>
    </citation>
    <scope>NUCLEOTIDE SEQUENCE [LARGE SCALE GENOMIC DNA]</scope>
    <source>
        <strain evidence="6 7">DSM 105136</strain>
    </source>
</reference>
<dbReference type="Pfam" id="PF03466">
    <property type="entry name" value="LysR_substrate"/>
    <property type="match status" value="1"/>
</dbReference>
<evidence type="ECO:0000256" key="2">
    <source>
        <dbReference type="ARBA" id="ARBA00023015"/>
    </source>
</evidence>
<evidence type="ECO:0000256" key="1">
    <source>
        <dbReference type="ARBA" id="ARBA00009437"/>
    </source>
</evidence>
<dbReference type="FunFam" id="1.10.10.10:FF:000001">
    <property type="entry name" value="LysR family transcriptional regulator"/>
    <property type="match status" value="1"/>
</dbReference>
<sequence length="300" mass="32712">MKVTFDELQTFLAVVDTGSLTAAAQQLGQTVSATSRLLARLEGKLQTTLLRRTTRRLDLSDEGCTFLQDARAIVAAVEQAEARMTQRRGQPSGPLRVDAATPFMLHVIAPLVQAYRARFPLVELALSSNEGFIDLLEQRTDVAVRIGALKDSTLRSRLLGRSRLRVLASPSYLARHGMPERPGQLDAHERLGFSQPESLNTWPLPGPGGLPLQVVPSMVSTNGETLRQLALAGAGIACLSDFMTWQDLAQGRLVQVLPQQTLVMQQPIHAVYYRNTAVSARIASFVDHLAGAIRAAPWGM</sequence>
<dbReference type="GO" id="GO:0006351">
    <property type="term" value="P:DNA-templated transcription"/>
    <property type="evidence" value="ECO:0007669"/>
    <property type="project" value="TreeGrafter"/>
</dbReference>
<dbReference type="RefSeq" id="WP_122231810.1">
    <property type="nucleotide sequence ID" value="NZ_RDQO01000007.1"/>
</dbReference>
<dbReference type="Pfam" id="PF00126">
    <property type="entry name" value="HTH_1"/>
    <property type="match status" value="1"/>
</dbReference>
<dbReference type="GO" id="GO:0043565">
    <property type="term" value="F:sequence-specific DNA binding"/>
    <property type="evidence" value="ECO:0007669"/>
    <property type="project" value="TreeGrafter"/>
</dbReference>
<dbReference type="GO" id="GO:0003700">
    <property type="term" value="F:DNA-binding transcription factor activity"/>
    <property type="evidence" value="ECO:0007669"/>
    <property type="project" value="InterPro"/>
</dbReference>
<dbReference type="PANTHER" id="PTHR30537:SF20">
    <property type="entry name" value="TRANSCRIPTIONAL REGULATORY PROTEIN"/>
    <property type="match status" value="1"/>
</dbReference>
<dbReference type="InterPro" id="IPR000847">
    <property type="entry name" value="LysR_HTH_N"/>
</dbReference>
<feature type="domain" description="HTH lysR-type" evidence="5">
    <location>
        <begin position="3"/>
        <end position="60"/>
    </location>
</feature>
<keyword evidence="7" id="KW-1185">Reference proteome</keyword>
<dbReference type="OrthoDB" id="9786526at2"/>
<evidence type="ECO:0000256" key="3">
    <source>
        <dbReference type="ARBA" id="ARBA00023125"/>
    </source>
</evidence>
<proteinExistence type="inferred from homology"/>
<dbReference type="PANTHER" id="PTHR30537">
    <property type="entry name" value="HTH-TYPE TRANSCRIPTIONAL REGULATOR"/>
    <property type="match status" value="1"/>
</dbReference>
<keyword evidence="3" id="KW-0238">DNA-binding</keyword>
<evidence type="ECO:0000313" key="6">
    <source>
        <dbReference type="EMBL" id="RMX03034.1"/>
    </source>
</evidence>
<dbReference type="Proteomes" id="UP000278006">
    <property type="component" value="Unassembled WGS sequence"/>
</dbReference>
<accession>A0A3M6QIY4</accession>
<protein>
    <submittedName>
        <fullName evidence="6">LysR family transcriptional regulator</fullName>
    </submittedName>
</protein>
<dbReference type="InterPro" id="IPR036390">
    <property type="entry name" value="WH_DNA-bd_sf"/>
</dbReference>
<dbReference type="SUPFAM" id="SSF46785">
    <property type="entry name" value="Winged helix' DNA-binding domain"/>
    <property type="match status" value="1"/>
</dbReference>
<comment type="caution">
    <text evidence="6">The sequence shown here is derived from an EMBL/GenBank/DDBJ whole genome shotgun (WGS) entry which is preliminary data.</text>
</comment>
<name>A0A3M6QIY4_9BURK</name>
<dbReference type="PROSITE" id="PS50931">
    <property type="entry name" value="HTH_LYSR"/>
    <property type="match status" value="1"/>
</dbReference>
<dbReference type="Gene3D" id="3.40.190.10">
    <property type="entry name" value="Periplasmic binding protein-like II"/>
    <property type="match status" value="2"/>
</dbReference>
<dbReference type="InterPro" id="IPR036388">
    <property type="entry name" value="WH-like_DNA-bd_sf"/>
</dbReference>
<dbReference type="InterPro" id="IPR005119">
    <property type="entry name" value="LysR_subst-bd"/>
</dbReference>
<dbReference type="EMBL" id="RDQO01000007">
    <property type="protein sequence ID" value="RMX03034.1"/>
    <property type="molecule type" value="Genomic_DNA"/>
</dbReference>
<gene>
    <name evidence="6" type="ORF">D8I35_17855</name>
</gene>
<comment type="similarity">
    <text evidence="1">Belongs to the LysR transcriptional regulatory family.</text>
</comment>
<keyword evidence="4" id="KW-0804">Transcription</keyword>
<dbReference type="AlphaFoldDB" id="A0A3M6QIY4"/>
<dbReference type="SUPFAM" id="SSF53850">
    <property type="entry name" value="Periplasmic binding protein-like II"/>
    <property type="match status" value="1"/>
</dbReference>
<organism evidence="6 7">
    <name type="scientific">Corticibacter populi</name>
    <dbReference type="NCBI Taxonomy" id="1550736"/>
    <lineage>
        <taxon>Bacteria</taxon>
        <taxon>Pseudomonadati</taxon>
        <taxon>Pseudomonadota</taxon>
        <taxon>Betaproteobacteria</taxon>
        <taxon>Burkholderiales</taxon>
        <taxon>Comamonadaceae</taxon>
        <taxon>Corticibacter</taxon>
    </lineage>
</organism>
<dbReference type="InterPro" id="IPR058163">
    <property type="entry name" value="LysR-type_TF_proteobact-type"/>
</dbReference>
<dbReference type="Gene3D" id="1.10.10.10">
    <property type="entry name" value="Winged helix-like DNA-binding domain superfamily/Winged helix DNA-binding domain"/>
    <property type="match status" value="1"/>
</dbReference>